<organism evidence="2 3">
    <name type="scientific">Azomonas agilis</name>
    <dbReference type="NCBI Taxonomy" id="116849"/>
    <lineage>
        <taxon>Bacteria</taxon>
        <taxon>Pseudomonadati</taxon>
        <taxon>Pseudomonadota</taxon>
        <taxon>Gammaproteobacteria</taxon>
        <taxon>Pseudomonadales</taxon>
        <taxon>Pseudomonadaceae</taxon>
        <taxon>Azomonas</taxon>
    </lineage>
</organism>
<dbReference type="Proteomes" id="UP000319627">
    <property type="component" value="Unassembled WGS sequence"/>
</dbReference>
<sequence>MLARRLIYVMDPLCSWCFAFMPVLQRLAEIAEAEGMSLQIVAGGLRHEGEKGTGSIELTIYDNEPPCRAIVSARSLDPSKVLPFVIQLQQGFHSKGMDIMRPNLLVKLAERVGLEAAQFAQLFDSEEMRNATLDDFHWVENLGIAGFPTLLAEAKGQLALLTNGYQPLEQLEPLLKRWLVQNK</sequence>
<dbReference type="Gene3D" id="3.40.30.10">
    <property type="entry name" value="Glutaredoxin"/>
    <property type="match status" value="2"/>
</dbReference>
<name>A0A562IY24_9GAMM</name>
<dbReference type="Pfam" id="PF01323">
    <property type="entry name" value="DSBA"/>
    <property type="match status" value="1"/>
</dbReference>
<dbReference type="SUPFAM" id="SSF52833">
    <property type="entry name" value="Thioredoxin-like"/>
    <property type="match status" value="1"/>
</dbReference>
<evidence type="ECO:0000259" key="1">
    <source>
        <dbReference type="Pfam" id="PF01323"/>
    </source>
</evidence>
<comment type="caution">
    <text evidence="2">The sequence shown here is derived from an EMBL/GenBank/DDBJ whole genome shotgun (WGS) entry which is preliminary data.</text>
</comment>
<dbReference type="EMBL" id="VLKG01000004">
    <property type="protein sequence ID" value="TWH75792.1"/>
    <property type="molecule type" value="Genomic_DNA"/>
</dbReference>
<reference evidence="2 3" key="1">
    <citation type="submission" date="2019-07" db="EMBL/GenBank/DDBJ databases">
        <title>Genomic Encyclopedia of Type Strains, Phase I: the one thousand microbial genomes (KMG-I) project.</title>
        <authorList>
            <person name="Kyrpides N."/>
        </authorList>
    </citation>
    <scope>NUCLEOTIDE SEQUENCE [LARGE SCALE GENOMIC DNA]</scope>
    <source>
        <strain evidence="2 3">DSM 375</strain>
    </source>
</reference>
<dbReference type="AlphaFoldDB" id="A0A562IY24"/>
<dbReference type="PANTHER" id="PTHR13887:SF54">
    <property type="entry name" value="DSBA FAMILY PROTEIN"/>
    <property type="match status" value="1"/>
</dbReference>
<dbReference type="CDD" id="cd03025">
    <property type="entry name" value="DsbA_FrnE_like"/>
    <property type="match status" value="1"/>
</dbReference>
<evidence type="ECO:0000313" key="2">
    <source>
        <dbReference type="EMBL" id="TWH75792.1"/>
    </source>
</evidence>
<protein>
    <recommendedName>
        <fullName evidence="1">DSBA-like thioredoxin domain-containing protein</fullName>
    </recommendedName>
</protein>
<feature type="domain" description="DSBA-like thioredoxin" evidence="1">
    <location>
        <begin position="90"/>
        <end position="175"/>
    </location>
</feature>
<proteinExistence type="predicted"/>
<dbReference type="InterPro" id="IPR036249">
    <property type="entry name" value="Thioredoxin-like_sf"/>
</dbReference>
<evidence type="ECO:0000313" key="3">
    <source>
        <dbReference type="Proteomes" id="UP000319627"/>
    </source>
</evidence>
<keyword evidence="3" id="KW-1185">Reference proteome</keyword>
<gene>
    <name evidence="2" type="ORF">LX59_01302</name>
</gene>
<dbReference type="GO" id="GO:0016491">
    <property type="term" value="F:oxidoreductase activity"/>
    <property type="evidence" value="ECO:0007669"/>
    <property type="project" value="InterPro"/>
</dbReference>
<dbReference type="InterPro" id="IPR001853">
    <property type="entry name" value="DSBA-like_thioredoxin_dom"/>
</dbReference>
<dbReference type="PANTHER" id="PTHR13887">
    <property type="entry name" value="GLUTATHIONE S-TRANSFERASE KAPPA"/>
    <property type="match status" value="1"/>
</dbReference>
<accession>A0A562IY24</accession>